<dbReference type="AlphaFoldDB" id="A0A1Z4JLX8"/>
<dbReference type="Pfam" id="PF13365">
    <property type="entry name" value="Trypsin_2"/>
    <property type="match status" value="1"/>
</dbReference>
<keyword evidence="3" id="KW-0378">Hydrolase</keyword>
<dbReference type="PROSITE" id="PS50106">
    <property type="entry name" value="PDZ"/>
    <property type="match status" value="1"/>
</dbReference>
<feature type="signal peptide" evidence="4">
    <location>
        <begin position="1"/>
        <end position="28"/>
    </location>
</feature>
<dbReference type="GO" id="GO:0004252">
    <property type="term" value="F:serine-type endopeptidase activity"/>
    <property type="evidence" value="ECO:0007669"/>
    <property type="project" value="InterPro"/>
</dbReference>
<dbReference type="InterPro" id="IPR036034">
    <property type="entry name" value="PDZ_sf"/>
</dbReference>
<dbReference type="EMBL" id="AP018203">
    <property type="protein sequence ID" value="BAY57683.1"/>
    <property type="molecule type" value="Genomic_DNA"/>
</dbReference>
<dbReference type="InterPro" id="IPR009003">
    <property type="entry name" value="Peptidase_S1_PA"/>
</dbReference>
<evidence type="ECO:0000256" key="2">
    <source>
        <dbReference type="ARBA" id="ARBA00022670"/>
    </source>
</evidence>
<name>A0A1Z4JLX8_LEPBY</name>
<protein>
    <submittedName>
        <fullName evidence="6">2-alkenal reductase</fullName>
    </submittedName>
</protein>
<evidence type="ECO:0000259" key="5">
    <source>
        <dbReference type="PROSITE" id="PS50106"/>
    </source>
</evidence>
<evidence type="ECO:0000256" key="3">
    <source>
        <dbReference type="ARBA" id="ARBA00022801"/>
    </source>
</evidence>
<evidence type="ECO:0000256" key="1">
    <source>
        <dbReference type="ARBA" id="ARBA00010541"/>
    </source>
</evidence>
<dbReference type="Gene3D" id="2.30.42.10">
    <property type="match status" value="1"/>
</dbReference>
<keyword evidence="2" id="KW-0645">Protease</keyword>
<evidence type="ECO:0000313" key="6">
    <source>
        <dbReference type="EMBL" id="BAY57683.1"/>
    </source>
</evidence>
<dbReference type="InterPro" id="IPR001940">
    <property type="entry name" value="Peptidase_S1C"/>
</dbReference>
<organism evidence="6 7">
    <name type="scientific">Leptolyngbya boryana NIES-2135</name>
    <dbReference type="NCBI Taxonomy" id="1973484"/>
    <lineage>
        <taxon>Bacteria</taxon>
        <taxon>Bacillati</taxon>
        <taxon>Cyanobacteriota</taxon>
        <taxon>Cyanophyceae</taxon>
        <taxon>Leptolyngbyales</taxon>
        <taxon>Leptolyngbyaceae</taxon>
        <taxon>Leptolyngbya group</taxon>
        <taxon>Leptolyngbya</taxon>
    </lineage>
</organism>
<dbReference type="SUPFAM" id="SSF50156">
    <property type="entry name" value="PDZ domain-like"/>
    <property type="match status" value="1"/>
</dbReference>
<evidence type="ECO:0000313" key="7">
    <source>
        <dbReference type="Proteomes" id="UP000217895"/>
    </source>
</evidence>
<dbReference type="PANTHER" id="PTHR22939">
    <property type="entry name" value="SERINE PROTEASE FAMILY S1C HTRA-RELATED"/>
    <property type="match status" value="1"/>
</dbReference>
<dbReference type="PRINTS" id="PR00834">
    <property type="entry name" value="PROTEASES2C"/>
</dbReference>
<gene>
    <name evidence="6" type="ORF">NIES2135_45540</name>
</gene>
<keyword evidence="7" id="KW-1185">Reference proteome</keyword>
<dbReference type="Pfam" id="PF13180">
    <property type="entry name" value="PDZ_2"/>
    <property type="match status" value="1"/>
</dbReference>
<dbReference type="InterPro" id="IPR001478">
    <property type="entry name" value="PDZ"/>
</dbReference>
<dbReference type="PANTHER" id="PTHR22939:SF129">
    <property type="entry name" value="SERINE PROTEASE HTRA2, MITOCHONDRIAL"/>
    <property type="match status" value="1"/>
</dbReference>
<dbReference type="SUPFAM" id="SSF50494">
    <property type="entry name" value="Trypsin-like serine proteases"/>
    <property type="match status" value="1"/>
</dbReference>
<evidence type="ECO:0000256" key="4">
    <source>
        <dbReference type="SAM" id="SignalP"/>
    </source>
</evidence>
<sequence length="367" mass="38914">MHKPFQWGWLSSAIVWIGLLWLSFPAQAAPFGNLDDNFVMNAVDRAENAVVQVNVSRTLGGEVPTALRPFLGNPQAAPGRVLRGLGSGFVINKVGQILTNAHVVDSADTVTVTFQDGRVLEGKVLGKDPVTDVAVIKVETDNLPTVTLGDSDQVRQGQWAIAIGNPLGLQETVTVGVISGTERSSVDIGVPDKRVGFLQTDAAINPGNSGGPLLNAQGEVIGINTAIIQGTQGLGFAIPINTAKTIAEQLIATGAATHPYIGVQLVALDPNVKNYVNQLPNSRLKVEQDQGILVVQVGQGTPAAKAGLRAGDVIEMINDQPVQQVKMIQQQVDEAGIHGRLNVQVRRKDRTVAIAISPEQMPTMEPR</sequence>
<dbReference type="SMART" id="SM00228">
    <property type="entry name" value="PDZ"/>
    <property type="match status" value="1"/>
</dbReference>
<keyword evidence="4" id="KW-0732">Signal</keyword>
<feature type="domain" description="PDZ" evidence="5">
    <location>
        <begin position="250"/>
        <end position="325"/>
    </location>
</feature>
<accession>A0A1Z4JLX8</accession>
<proteinExistence type="inferred from homology"/>
<dbReference type="GO" id="GO:0006508">
    <property type="term" value="P:proteolysis"/>
    <property type="evidence" value="ECO:0007669"/>
    <property type="project" value="UniProtKB-KW"/>
</dbReference>
<dbReference type="Gene3D" id="2.40.10.120">
    <property type="match status" value="1"/>
</dbReference>
<dbReference type="Proteomes" id="UP000217895">
    <property type="component" value="Chromosome"/>
</dbReference>
<reference evidence="6 7" key="1">
    <citation type="submission" date="2017-06" db="EMBL/GenBank/DDBJ databases">
        <title>Genome sequencing of cyanobaciteial culture collection at National Institute for Environmental Studies (NIES).</title>
        <authorList>
            <person name="Hirose Y."/>
            <person name="Shimura Y."/>
            <person name="Fujisawa T."/>
            <person name="Nakamura Y."/>
            <person name="Kawachi M."/>
        </authorList>
    </citation>
    <scope>NUCLEOTIDE SEQUENCE [LARGE SCALE GENOMIC DNA]</scope>
    <source>
        <strain evidence="6 7">NIES-2135</strain>
    </source>
</reference>
<comment type="similarity">
    <text evidence="1">Belongs to the peptidase S1C family.</text>
</comment>
<feature type="chain" id="PRO_5011110099" evidence="4">
    <location>
        <begin position="29"/>
        <end position="367"/>
    </location>
</feature>